<dbReference type="Pfam" id="PF20258">
    <property type="entry name" value="tRNA_Me_trans_C"/>
    <property type="match status" value="1"/>
</dbReference>
<comment type="catalytic activity">
    <reaction evidence="11">
        <text>5-taurinomethyluridine(34) in tRNA + S-sulfanyl-L-cysteinyl-[protein] + AH2 + ATP = 5-taurinomethyl-2-thiouridine(34) in tRNA + L-cysteinyl-[protein] + A + AMP + diphosphate + H(+)</text>
        <dbReference type="Rhea" id="RHEA:47040"/>
        <dbReference type="Rhea" id="RHEA-COMP:10131"/>
        <dbReference type="Rhea" id="RHEA-COMP:11726"/>
        <dbReference type="Rhea" id="RHEA-COMP:11732"/>
        <dbReference type="Rhea" id="RHEA-COMP:11733"/>
        <dbReference type="ChEBI" id="CHEBI:13193"/>
        <dbReference type="ChEBI" id="CHEBI:15378"/>
        <dbReference type="ChEBI" id="CHEBI:17499"/>
        <dbReference type="ChEBI" id="CHEBI:29950"/>
        <dbReference type="ChEBI" id="CHEBI:30616"/>
        <dbReference type="ChEBI" id="CHEBI:33019"/>
        <dbReference type="ChEBI" id="CHEBI:61963"/>
        <dbReference type="ChEBI" id="CHEBI:87171"/>
        <dbReference type="ChEBI" id="CHEBI:87172"/>
        <dbReference type="ChEBI" id="CHEBI:456215"/>
        <dbReference type="EC" id="2.8.1.14"/>
    </reaction>
</comment>
<evidence type="ECO:0000313" key="15">
    <source>
        <dbReference type="RefSeq" id="XP_017781900.1"/>
    </source>
</evidence>
<dbReference type="InterPro" id="IPR023382">
    <property type="entry name" value="MnmA-like_central_sf"/>
</dbReference>
<keyword evidence="8" id="KW-0067">ATP-binding</keyword>
<dbReference type="Proteomes" id="UP000695000">
    <property type="component" value="Unplaced"/>
</dbReference>
<feature type="domain" description="tRNA-specific 2-thiouridylase MnmA-like central" evidence="13">
    <location>
        <begin position="216"/>
        <end position="277"/>
    </location>
</feature>
<keyword evidence="10" id="KW-1015">Disulfide bond</keyword>
<dbReference type="Pfam" id="PF03054">
    <property type="entry name" value="tRNA_Me_trans"/>
    <property type="match status" value="1"/>
</dbReference>
<feature type="domain" description="tRNA-specific 2-thiouridylase MnmA-like C-terminal" evidence="12">
    <location>
        <begin position="290"/>
        <end position="365"/>
    </location>
</feature>
<dbReference type="InterPro" id="IPR046885">
    <property type="entry name" value="MnmA-like_C"/>
</dbReference>
<evidence type="ECO:0000256" key="5">
    <source>
        <dbReference type="ARBA" id="ARBA00022679"/>
    </source>
</evidence>
<name>A0ABM1N500_NICVS</name>
<dbReference type="InterPro" id="IPR004506">
    <property type="entry name" value="MnmA-like"/>
</dbReference>
<dbReference type="RefSeq" id="XP_017781900.1">
    <property type="nucleotide sequence ID" value="XM_017926411.1"/>
</dbReference>
<dbReference type="Gene3D" id="3.40.50.620">
    <property type="entry name" value="HUPs"/>
    <property type="match status" value="1"/>
</dbReference>
<protein>
    <recommendedName>
        <fullName evidence="3">tRNA-5-taurinomethyluridine 2-sulfurtransferase</fullName>
        <ecNumber evidence="3">2.8.1.14</ecNumber>
    </recommendedName>
</protein>
<gene>
    <name evidence="15" type="primary">LOC108566504</name>
</gene>
<dbReference type="CDD" id="cd01998">
    <property type="entry name" value="MnmA_TRMU-like"/>
    <property type="match status" value="1"/>
</dbReference>
<dbReference type="SUPFAM" id="SSF52402">
    <property type="entry name" value="Adenine nucleotide alpha hydrolases-like"/>
    <property type="match status" value="1"/>
</dbReference>
<evidence type="ECO:0000256" key="9">
    <source>
        <dbReference type="ARBA" id="ARBA00022884"/>
    </source>
</evidence>
<keyword evidence="7" id="KW-0547">Nucleotide-binding</keyword>
<keyword evidence="9" id="KW-0694">RNA-binding</keyword>
<dbReference type="HAMAP" id="MF_00144">
    <property type="entry name" value="tRNA_thiouridyl_MnmA"/>
    <property type="match status" value="1"/>
</dbReference>
<reference evidence="15" key="1">
    <citation type="submission" date="2025-08" db="UniProtKB">
        <authorList>
            <consortium name="RefSeq"/>
        </authorList>
    </citation>
    <scope>IDENTIFICATION</scope>
    <source>
        <tissue evidence="15">Whole Larva</tissue>
    </source>
</reference>
<evidence type="ECO:0000256" key="8">
    <source>
        <dbReference type="ARBA" id="ARBA00022840"/>
    </source>
</evidence>
<comment type="function">
    <text evidence="1">Catalyzes the 2-thiolation of uridine at the wobble position (U34) of mitochondrial tRNA(Lys), tRNA(Glu) and tRNA(Gln). Required for the formation of 5-taurinomethyl-2-thiouridine (tm5s2U) of mitochondrial tRNA(Lys), tRNA(Glu), and tRNA(Gln) at the wobble position. ATP is required to activate the C2 atom of the wobble base.</text>
</comment>
<keyword evidence="5" id="KW-0808">Transferase</keyword>
<evidence type="ECO:0000256" key="7">
    <source>
        <dbReference type="ARBA" id="ARBA00022741"/>
    </source>
</evidence>
<evidence type="ECO:0000256" key="2">
    <source>
        <dbReference type="ARBA" id="ARBA00006191"/>
    </source>
</evidence>
<evidence type="ECO:0000256" key="3">
    <source>
        <dbReference type="ARBA" id="ARBA00011953"/>
    </source>
</evidence>
<evidence type="ECO:0000256" key="6">
    <source>
        <dbReference type="ARBA" id="ARBA00022694"/>
    </source>
</evidence>
<dbReference type="PANTHER" id="PTHR11933:SF5">
    <property type="entry name" value="MITOCHONDRIAL TRNA-SPECIFIC 2-THIOURIDYLASE 1"/>
    <property type="match status" value="1"/>
</dbReference>
<dbReference type="InterPro" id="IPR014729">
    <property type="entry name" value="Rossmann-like_a/b/a_fold"/>
</dbReference>
<keyword evidence="4" id="KW-0820">tRNA-binding</keyword>
<evidence type="ECO:0000259" key="12">
    <source>
        <dbReference type="Pfam" id="PF20258"/>
    </source>
</evidence>
<evidence type="ECO:0000256" key="1">
    <source>
        <dbReference type="ARBA" id="ARBA00003986"/>
    </source>
</evidence>
<evidence type="ECO:0000256" key="10">
    <source>
        <dbReference type="ARBA" id="ARBA00023157"/>
    </source>
</evidence>
<evidence type="ECO:0000256" key="4">
    <source>
        <dbReference type="ARBA" id="ARBA00022555"/>
    </source>
</evidence>
<dbReference type="Pfam" id="PF20259">
    <property type="entry name" value="tRNA_Me_trans_M"/>
    <property type="match status" value="1"/>
</dbReference>
<dbReference type="NCBIfam" id="NF001138">
    <property type="entry name" value="PRK00143.1"/>
    <property type="match status" value="1"/>
</dbReference>
<dbReference type="Gene3D" id="2.40.30.10">
    <property type="entry name" value="Translation factors"/>
    <property type="match status" value="1"/>
</dbReference>
<accession>A0ABM1N500</accession>
<dbReference type="GeneID" id="108566504"/>
<keyword evidence="6" id="KW-0819">tRNA processing</keyword>
<dbReference type="EC" id="2.8.1.14" evidence="3"/>
<sequence length="406" mass="46598">MLNIRKVAVGLSGGVDSAVTAFLLKQKGYDVKGVFMQNWDLRDEFGKCSSEEDYKDAQVVAKNLKIPLKHVKFVKEYWNEVFLNLLKDYETGYTPNPDILCNRHVKFNYFYKYARDVLKVDAIATGHYARTNFGSYLENFNENENVKLLRAKDDFKDQTFFLCQIGQEALRRTMFPLGTLLKSEVKEIAAKNGLEKFAAKKESMGICFIGERNFQGFISEYISDKVGNFVDIESGKIVGQHTGIHKWTIGQRSKLGGFANPYYVAKKEVDTNTIYVASGSKNSAFHSSLFFTSKPHWINKQPKELLDGNIFECQFKFQHTHDLINCELCETSKGLVVWLSSQKRALTAGQYAVFYKNDECLGGARMMHIGPSNFSLYWLQNNNKCKVTRRLYKYEDNKKRAIKLTQ</sequence>
<dbReference type="InterPro" id="IPR046884">
    <property type="entry name" value="MnmA-like_central"/>
</dbReference>
<evidence type="ECO:0000313" key="14">
    <source>
        <dbReference type="Proteomes" id="UP000695000"/>
    </source>
</evidence>
<proteinExistence type="inferred from homology"/>
<dbReference type="Gene3D" id="2.30.30.280">
    <property type="entry name" value="Adenine nucleotide alpha hydrolases-like domains"/>
    <property type="match status" value="1"/>
</dbReference>
<keyword evidence="14" id="KW-1185">Reference proteome</keyword>
<evidence type="ECO:0000259" key="13">
    <source>
        <dbReference type="Pfam" id="PF20259"/>
    </source>
</evidence>
<organism evidence="14 15">
    <name type="scientific">Nicrophorus vespilloides</name>
    <name type="common">Boreal carrion beetle</name>
    <dbReference type="NCBI Taxonomy" id="110193"/>
    <lineage>
        <taxon>Eukaryota</taxon>
        <taxon>Metazoa</taxon>
        <taxon>Ecdysozoa</taxon>
        <taxon>Arthropoda</taxon>
        <taxon>Hexapoda</taxon>
        <taxon>Insecta</taxon>
        <taxon>Pterygota</taxon>
        <taxon>Neoptera</taxon>
        <taxon>Endopterygota</taxon>
        <taxon>Coleoptera</taxon>
        <taxon>Polyphaga</taxon>
        <taxon>Staphyliniformia</taxon>
        <taxon>Silphidae</taxon>
        <taxon>Nicrophorinae</taxon>
        <taxon>Nicrophorus</taxon>
    </lineage>
</organism>
<dbReference type="NCBIfam" id="TIGR00420">
    <property type="entry name" value="trmU"/>
    <property type="match status" value="1"/>
</dbReference>
<dbReference type="PANTHER" id="PTHR11933">
    <property type="entry name" value="TRNA 5-METHYLAMINOMETHYL-2-THIOURIDYLATE -METHYLTRANSFERASE"/>
    <property type="match status" value="1"/>
</dbReference>
<evidence type="ECO:0000256" key="11">
    <source>
        <dbReference type="ARBA" id="ARBA00049564"/>
    </source>
</evidence>
<comment type="similarity">
    <text evidence="2">Belongs to the MnmA/TRMU family.</text>
</comment>